<dbReference type="EMBL" id="AGNL01045685">
    <property type="protein sequence ID" value="EJK48578.1"/>
    <property type="molecule type" value="Genomic_DNA"/>
</dbReference>
<feature type="compositionally biased region" description="Basic and acidic residues" evidence="1">
    <location>
        <begin position="69"/>
        <end position="80"/>
    </location>
</feature>
<sequence length="343" mass="36936">MSALTGHPGGFSIVTHRGGVPARIGGHGSIEDDEAVPGRHSESKLDLRKRMRKMPWQIVCNNSPETDLAETRMLRNDRGRRGGSRTLPEVELPDGPVGRPLLHGEEDAAHGTQEGRRHAARRPDARQVSSEPLVVQAQVRAPGHEPTAVRSDAQSHEDHGTLESRGEGRRAGEDDAEALAERRRQVRAAGEDDAVEDRLGLGDAAPGAQRTERHGKIREEAVEEAQEGEGDVAARRDADLECPTYLELEEVVARQLDGVARDAHGEPDEEDHEAGHEGGVPDVRLDGVDPSSPLATTVAGRVPAPPVPRQDPPEIRHPPLPPQMVRVVQALGEVPPHGRVGGV</sequence>
<protein>
    <submittedName>
        <fullName evidence="2">Uncharacterized protein</fullName>
    </submittedName>
</protein>
<dbReference type="Proteomes" id="UP000266841">
    <property type="component" value="Unassembled WGS sequence"/>
</dbReference>
<organism evidence="2 3">
    <name type="scientific">Thalassiosira oceanica</name>
    <name type="common">Marine diatom</name>
    <dbReference type="NCBI Taxonomy" id="159749"/>
    <lineage>
        <taxon>Eukaryota</taxon>
        <taxon>Sar</taxon>
        <taxon>Stramenopiles</taxon>
        <taxon>Ochrophyta</taxon>
        <taxon>Bacillariophyta</taxon>
        <taxon>Coscinodiscophyceae</taxon>
        <taxon>Thalassiosirophycidae</taxon>
        <taxon>Thalassiosirales</taxon>
        <taxon>Thalassiosiraceae</taxon>
        <taxon>Thalassiosira</taxon>
    </lineage>
</organism>
<evidence type="ECO:0000313" key="2">
    <source>
        <dbReference type="EMBL" id="EJK48578.1"/>
    </source>
</evidence>
<accession>K0R5M3</accession>
<proteinExistence type="predicted"/>
<gene>
    <name evidence="2" type="ORF">THAOC_32611</name>
</gene>
<comment type="caution">
    <text evidence="2">The sequence shown here is derived from an EMBL/GenBank/DDBJ whole genome shotgun (WGS) entry which is preliminary data.</text>
</comment>
<reference evidence="2 3" key="1">
    <citation type="journal article" date="2012" name="Genome Biol.">
        <title>Genome and low-iron response of an oceanic diatom adapted to chronic iron limitation.</title>
        <authorList>
            <person name="Lommer M."/>
            <person name="Specht M."/>
            <person name="Roy A.S."/>
            <person name="Kraemer L."/>
            <person name="Andreson R."/>
            <person name="Gutowska M.A."/>
            <person name="Wolf J."/>
            <person name="Bergner S.V."/>
            <person name="Schilhabel M.B."/>
            <person name="Klostermeier U.C."/>
            <person name="Beiko R.G."/>
            <person name="Rosenstiel P."/>
            <person name="Hippler M."/>
            <person name="Laroche J."/>
        </authorList>
    </citation>
    <scope>NUCLEOTIDE SEQUENCE [LARGE SCALE GENOMIC DNA]</scope>
    <source>
        <strain evidence="2 3">CCMP1005</strain>
    </source>
</reference>
<feature type="region of interest" description="Disordered" evidence="1">
    <location>
        <begin position="258"/>
        <end position="320"/>
    </location>
</feature>
<feature type="compositionally biased region" description="Acidic residues" evidence="1">
    <location>
        <begin position="221"/>
        <end position="230"/>
    </location>
</feature>
<evidence type="ECO:0000256" key="1">
    <source>
        <dbReference type="SAM" id="MobiDB-lite"/>
    </source>
</evidence>
<name>K0R5M3_THAOC</name>
<feature type="region of interest" description="Disordered" evidence="1">
    <location>
        <begin position="67"/>
        <end position="235"/>
    </location>
</feature>
<evidence type="ECO:0000313" key="3">
    <source>
        <dbReference type="Proteomes" id="UP000266841"/>
    </source>
</evidence>
<feature type="compositionally biased region" description="Basic and acidic residues" evidence="1">
    <location>
        <begin position="102"/>
        <end position="125"/>
    </location>
</feature>
<keyword evidence="3" id="KW-1185">Reference proteome</keyword>
<feature type="compositionally biased region" description="Basic and acidic residues" evidence="1">
    <location>
        <begin position="210"/>
        <end position="220"/>
    </location>
</feature>
<feature type="compositionally biased region" description="Basic and acidic residues" evidence="1">
    <location>
        <begin position="153"/>
        <end position="183"/>
    </location>
</feature>
<dbReference type="AlphaFoldDB" id="K0R5M3"/>